<sequence length="101" mass="10776">MSKENEARLSADGLSRNLGGEYAQEHGYGDADTYSDGSEKHLPAEPLHAHGHDEPRDTTGRGPDTESAEPNEDRTEHLEEAAFGERGSGKTDPGAFTQAPG</sequence>
<dbReference type="RefSeq" id="WP_188665856.1">
    <property type="nucleotide sequence ID" value="NZ_BMJI01000001.1"/>
</dbReference>
<evidence type="ECO:0000256" key="1">
    <source>
        <dbReference type="SAM" id="MobiDB-lite"/>
    </source>
</evidence>
<feature type="region of interest" description="Disordered" evidence="1">
    <location>
        <begin position="1"/>
        <end position="101"/>
    </location>
</feature>
<feature type="compositionally biased region" description="Basic and acidic residues" evidence="1">
    <location>
        <begin position="37"/>
        <end position="59"/>
    </location>
</feature>
<dbReference type="EMBL" id="BMJI01000001">
    <property type="protein sequence ID" value="GGC81379.1"/>
    <property type="molecule type" value="Genomic_DNA"/>
</dbReference>
<evidence type="ECO:0000313" key="3">
    <source>
        <dbReference type="Proteomes" id="UP000597761"/>
    </source>
</evidence>
<dbReference type="Proteomes" id="UP000597761">
    <property type="component" value="Unassembled WGS sequence"/>
</dbReference>
<organism evidence="2 3">
    <name type="scientific">Tersicoccus solisilvae</name>
    <dbReference type="NCBI Taxonomy" id="1882339"/>
    <lineage>
        <taxon>Bacteria</taxon>
        <taxon>Bacillati</taxon>
        <taxon>Actinomycetota</taxon>
        <taxon>Actinomycetes</taxon>
        <taxon>Micrococcales</taxon>
        <taxon>Micrococcaceae</taxon>
        <taxon>Tersicoccus</taxon>
    </lineage>
</organism>
<gene>
    <name evidence="2" type="ORF">GCM10011512_05080</name>
</gene>
<name>A0ABQ1NQN8_9MICC</name>
<reference evidence="3" key="1">
    <citation type="journal article" date="2019" name="Int. J. Syst. Evol. Microbiol.">
        <title>The Global Catalogue of Microorganisms (GCM) 10K type strain sequencing project: providing services to taxonomists for standard genome sequencing and annotation.</title>
        <authorList>
            <consortium name="The Broad Institute Genomics Platform"/>
            <consortium name="The Broad Institute Genome Sequencing Center for Infectious Disease"/>
            <person name="Wu L."/>
            <person name="Ma J."/>
        </authorList>
    </citation>
    <scope>NUCLEOTIDE SEQUENCE [LARGE SCALE GENOMIC DNA]</scope>
    <source>
        <strain evidence="3">CGMCC 1.15480</strain>
    </source>
</reference>
<comment type="caution">
    <text evidence="2">The sequence shown here is derived from an EMBL/GenBank/DDBJ whole genome shotgun (WGS) entry which is preliminary data.</text>
</comment>
<evidence type="ECO:0000313" key="2">
    <source>
        <dbReference type="EMBL" id="GGC81379.1"/>
    </source>
</evidence>
<keyword evidence="3" id="KW-1185">Reference proteome</keyword>
<accession>A0ABQ1NQN8</accession>
<proteinExistence type="predicted"/>
<feature type="compositionally biased region" description="Basic and acidic residues" evidence="1">
    <location>
        <begin position="71"/>
        <end position="80"/>
    </location>
</feature>
<protein>
    <submittedName>
        <fullName evidence="2">Uncharacterized protein</fullName>
    </submittedName>
</protein>